<gene>
    <name evidence="2" type="ORF">A2V69_03760</name>
</gene>
<dbReference type="SUPFAM" id="SSF54523">
    <property type="entry name" value="Pili subunits"/>
    <property type="match status" value="1"/>
</dbReference>
<keyword evidence="1" id="KW-0812">Transmembrane</keyword>
<dbReference type="AlphaFoldDB" id="A0A1G2F2N2"/>
<dbReference type="Pfam" id="PF07963">
    <property type="entry name" value="N_methyl"/>
    <property type="match status" value="1"/>
</dbReference>
<dbReference type="EMBL" id="MHMT01000031">
    <property type="protein sequence ID" value="OGZ31848.1"/>
    <property type="molecule type" value="Genomic_DNA"/>
</dbReference>
<dbReference type="STRING" id="1801990.A2V69_03760"/>
<reference evidence="2 3" key="1">
    <citation type="journal article" date="2016" name="Nat. Commun.">
        <title>Thousands of microbial genomes shed light on interconnected biogeochemical processes in an aquifer system.</title>
        <authorList>
            <person name="Anantharaman K."/>
            <person name="Brown C.T."/>
            <person name="Hug L.A."/>
            <person name="Sharon I."/>
            <person name="Castelle C.J."/>
            <person name="Probst A.J."/>
            <person name="Thomas B.C."/>
            <person name="Singh A."/>
            <person name="Wilkins M.J."/>
            <person name="Karaoz U."/>
            <person name="Brodie E.L."/>
            <person name="Williams K.H."/>
            <person name="Hubbard S.S."/>
            <person name="Banfield J.F."/>
        </authorList>
    </citation>
    <scope>NUCLEOTIDE SEQUENCE [LARGE SCALE GENOMIC DNA]</scope>
</reference>
<keyword evidence="1" id="KW-1133">Transmembrane helix</keyword>
<name>A0A1G2F2N2_9BACT</name>
<organism evidence="2 3">
    <name type="scientific">Candidatus Portnoybacteria bacterium RBG_13_40_8</name>
    <dbReference type="NCBI Taxonomy" id="1801990"/>
    <lineage>
        <taxon>Bacteria</taxon>
        <taxon>Candidatus Portnoyibacteriota</taxon>
    </lineage>
</organism>
<evidence type="ECO:0000313" key="3">
    <source>
        <dbReference type="Proteomes" id="UP000177810"/>
    </source>
</evidence>
<dbReference type="PROSITE" id="PS00409">
    <property type="entry name" value="PROKAR_NTER_METHYL"/>
    <property type="match status" value="1"/>
</dbReference>
<dbReference type="Gene3D" id="3.30.700.10">
    <property type="entry name" value="Glycoprotein, Type 4 Pilin"/>
    <property type="match status" value="1"/>
</dbReference>
<dbReference type="InterPro" id="IPR045584">
    <property type="entry name" value="Pilin-like"/>
</dbReference>
<proteinExistence type="predicted"/>
<dbReference type="InterPro" id="IPR012902">
    <property type="entry name" value="N_methyl_site"/>
</dbReference>
<dbReference type="NCBIfam" id="TIGR02532">
    <property type="entry name" value="IV_pilin_GFxxxE"/>
    <property type="match status" value="1"/>
</dbReference>
<evidence type="ECO:0008006" key="4">
    <source>
        <dbReference type="Google" id="ProtNLM"/>
    </source>
</evidence>
<feature type="transmembrane region" description="Helical" evidence="1">
    <location>
        <begin position="12"/>
        <end position="35"/>
    </location>
</feature>
<keyword evidence="1" id="KW-0472">Membrane</keyword>
<accession>A0A1G2F2N2</accession>
<sequence>MKFLKMNKSSGFTLIEVLVAIFIVGLLSSILITSWRKNEKQYQLKIAVQKIVQDIRKAQNFALSGKQRYWPPTGRMIVPESYGIHFDKGNPRFYFIYGDYIGNDGYQPPEDLAETNTWIEEGIEIDSLGGNILDVFFSIPDGFTGFFPSAPGGVATIVIKRTGKTCPSRYCKNIIIKNTGEISIQ</sequence>
<evidence type="ECO:0000256" key="1">
    <source>
        <dbReference type="SAM" id="Phobius"/>
    </source>
</evidence>
<protein>
    <recommendedName>
        <fullName evidence="4">Type II secretion system protein GspG C-terminal domain-containing protein</fullName>
    </recommendedName>
</protein>
<evidence type="ECO:0000313" key="2">
    <source>
        <dbReference type="EMBL" id="OGZ31848.1"/>
    </source>
</evidence>
<dbReference type="Proteomes" id="UP000177810">
    <property type="component" value="Unassembled WGS sequence"/>
</dbReference>
<comment type="caution">
    <text evidence="2">The sequence shown here is derived from an EMBL/GenBank/DDBJ whole genome shotgun (WGS) entry which is preliminary data.</text>
</comment>